<evidence type="ECO:0000256" key="9">
    <source>
        <dbReference type="RuleBase" id="RU366031"/>
    </source>
</evidence>
<dbReference type="CDD" id="cd06578">
    <property type="entry name" value="HemD"/>
    <property type="match status" value="1"/>
</dbReference>
<dbReference type="PANTHER" id="PTHR38042:SF1">
    <property type="entry name" value="UROPORPHYRINOGEN-III SYNTHASE, CHLOROPLASTIC"/>
    <property type="match status" value="1"/>
</dbReference>
<evidence type="ECO:0000256" key="4">
    <source>
        <dbReference type="ARBA" id="ARBA00023239"/>
    </source>
</evidence>
<accession>A0A2S0HX06</accession>
<name>A0A2S0HX06_9FLAO</name>
<keyword evidence="5 9" id="KW-0627">Porphyrin biosynthesis</keyword>
<dbReference type="Pfam" id="PF02602">
    <property type="entry name" value="HEM4"/>
    <property type="match status" value="1"/>
</dbReference>
<dbReference type="KEGG" id="aue:C5O00_05655"/>
<evidence type="ECO:0000256" key="8">
    <source>
        <dbReference type="ARBA" id="ARBA00048617"/>
    </source>
</evidence>
<evidence type="ECO:0000256" key="7">
    <source>
        <dbReference type="ARBA" id="ARBA00040167"/>
    </source>
</evidence>
<evidence type="ECO:0000313" key="11">
    <source>
        <dbReference type="EMBL" id="AVI50683.1"/>
    </source>
</evidence>
<keyword evidence="4 9" id="KW-0456">Lyase</keyword>
<dbReference type="InterPro" id="IPR003754">
    <property type="entry name" value="4pyrrol_synth_uPrphyn_synth"/>
</dbReference>
<protein>
    <recommendedName>
        <fullName evidence="7 9">Uroporphyrinogen-III synthase</fullName>
        <ecNumber evidence="3 9">4.2.1.75</ecNumber>
    </recommendedName>
</protein>
<comment type="function">
    <text evidence="6 9">Catalyzes cyclization of the linear tetrapyrrole, hydroxymethylbilane, to the macrocyclic uroporphyrinogen III.</text>
</comment>
<organism evidence="11 12">
    <name type="scientific">Pukyongia salina</name>
    <dbReference type="NCBI Taxonomy" id="2094025"/>
    <lineage>
        <taxon>Bacteria</taxon>
        <taxon>Pseudomonadati</taxon>
        <taxon>Bacteroidota</taxon>
        <taxon>Flavobacteriia</taxon>
        <taxon>Flavobacteriales</taxon>
        <taxon>Flavobacteriaceae</taxon>
        <taxon>Pukyongia</taxon>
    </lineage>
</organism>
<dbReference type="GO" id="GO:0004852">
    <property type="term" value="F:uroporphyrinogen-III synthase activity"/>
    <property type="evidence" value="ECO:0007669"/>
    <property type="project" value="UniProtKB-UniRule"/>
</dbReference>
<dbReference type="EC" id="4.2.1.75" evidence="3 9"/>
<evidence type="ECO:0000256" key="6">
    <source>
        <dbReference type="ARBA" id="ARBA00037589"/>
    </source>
</evidence>
<comment type="catalytic activity">
    <reaction evidence="8 9">
        <text>hydroxymethylbilane = uroporphyrinogen III + H2O</text>
        <dbReference type="Rhea" id="RHEA:18965"/>
        <dbReference type="ChEBI" id="CHEBI:15377"/>
        <dbReference type="ChEBI" id="CHEBI:57308"/>
        <dbReference type="ChEBI" id="CHEBI:57845"/>
        <dbReference type="EC" id="4.2.1.75"/>
    </reaction>
</comment>
<dbReference type="PANTHER" id="PTHR38042">
    <property type="entry name" value="UROPORPHYRINOGEN-III SYNTHASE, CHLOROPLASTIC"/>
    <property type="match status" value="1"/>
</dbReference>
<comment type="similarity">
    <text evidence="2 9">Belongs to the uroporphyrinogen-III synthase family.</text>
</comment>
<dbReference type="UniPathway" id="UPA00251">
    <property type="reaction ID" value="UER00320"/>
</dbReference>
<evidence type="ECO:0000256" key="1">
    <source>
        <dbReference type="ARBA" id="ARBA00004772"/>
    </source>
</evidence>
<evidence type="ECO:0000313" key="12">
    <source>
        <dbReference type="Proteomes" id="UP000238442"/>
    </source>
</evidence>
<reference evidence="11 12" key="1">
    <citation type="submission" date="2018-02" db="EMBL/GenBank/DDBJ databases">
        <title>Genomic analysis of the strain RR4-38 isolated from a seawater recirculating aquaculture system.</title>
        <authorList>
            <person name="Kim Y.-S."/>
            <person name="Jang Y.H."/>
            <person name="Kim K.-H."/>
        </authorList>
    </citation>
    <scope>NUCLEOTIDE SEQUENCE [LARGE SCALE GENOMIC DNA]</scope>
    <source>
        <strain evidence="11 12">RR4-38</strain>
    </source>
</reference>
<evidence type="ECO:0000256" key="3">
    <source>
        <dbReference type="ARBA" id="ARBA00013109"/>
    </source>
</evidence>
<sequence>MAVRSVLSTRRLTAPQKELLLNSGLSFVDYDAIKITALDFQVPKEIKNAIFSSSNAVDIVFKNNPERVSLTRVFAVGEKTSQKLKKLGQNVIKTVNYSSELVDFLNFSYKNEQFHFFCGTSRRDEIPDGLKNSKNELFEVKTYKTELKPVKIDRKYDGIMFFSPSGVSSFTALNTIGESAVICIGDTTASEAKKHTQNIYIANSTTVESVIAKTVKILHSK</sequence>
<dbReference type="Proteomes" id="UP000238442">
    <property type="component" value="Chromosome"/>
</dbReference>
<dbReference type="EMBL" id="CP027062">
    <property type="protein sequence ID" value="AVI50683.1"/>
    <property type="molecule type" value="Genomic_DNA"/>
</dbReference>
<keyword evidence="12" id="KW-1185">Reference proteome</keyword>
<evidence type="ECO:0000256" key="2">
    <source>
        <dbReference type="ARBA" id="ARBA00008133"/>
    </source>
</evidence>
<dbReference type="GO" id="GO:0006780">
    <property type="term" value="P:uroporphyrinogen III biosynthetic process"/>
    <property type="evidence" value="ECO:0007669"/>
    <property type="project" value="UniProtKB-UniRule"/>
</dbReference>
<dbReference type="Gene3D" id="3.40.50.10090">
    <property type="match status" value="2"/>
</dbReference>
<proteinExistence type="inferred from homology"/>
<dbReference type="SUPFAM" id="SSF69618">
    <property type="entry name" value="HemD-like"/>
    <property type="match status" value="1"/>
</dbReference>
<evidence type="ECO:0000259" key="10">
    <source>
        <dbReference type="Pfam" id="PF02602"/>
    </source>
</evidence>
<dbReference type="AlphaFoldDB" id="A0A2S0HX06"/>
<evidence type="ECO:0000256" key="5">
    <source>
        <dbReference type="ARBA" id="ARBA00023244"/>
    </source>
</evidence>
<dbReference type="InterPro" id="IPR039793">
    <property type="entry name" value="UROS/Hem4"/>
</dbReference>
<feature type="domain" description="Tetrapyrrole biosynthesis uroporphyrinogen III synthase" evidence="10">
    <location>
        <begin position="35"/>
        <end position="211"/>
    </location>
</feature>
<dbReference type="InterPro" id="IPR036108">
    <property type="entry name" value="4pyrrol_syn_uPrphyn_synt_sf"/>
</dbReference>
<gene>
    <name evidence="11" type="ORF">C5O00_05655</name>
</gene>
<dbReference type="GO" id="GO:0006782">
    <property type="term" value="P:protoporphyrinogen IX biosynthetic process"/>
    <property type="evidence" value="ECO:0007669"/>
    <property type="project" value="UniProtKB-UniRule"/>
</dbReference>
<comment type="pathway">
    <text evidence="1 9">Porphyrin-containing compound metabolism; protoporphyrin-IX biosynthesis; coproporphyrinogen-III from 5-aminolevulinate: step 3/4.</text>
</comment>